<dbReference type="InterPro" id="IPR011621">
    <property type="entry name" value="Metal-dep_PHydrolase_7TM_intra"/>
</dbReference>
<comment type="caution">
    <text evidence="3">The sequence shown here is derived from an EMBL/GenBank/DDBJ whole genome shotgun (WGS) entry which is preliminary data.</text>
</comment>
<keyword evidence="1" id="KW-1133">Transmembrane helix</keyword>
<feature type="transmembrane region" description="Helical" evidence="1">
    <location>
        <begin position="31"/>
        <end position="48"/>
    </location>
</feature>
<dbReference type="AlphaFoldDB" id="X1FDL3"/>
<evidence type="ECO:0000259" key="2">
    <source>
        <dbReference type="Pfam" id="PF07698"/>
    </source>
</evidence>
<dbReference type="EMBL" id="BARU01000975">
    <property type="protein sequence ID" value="GAH27464.1"/>
    <property type="molecule type" value="Genomic_DNA"/>
</dbReference>
<feature type="domain" description="Metal-dependent phosphohydrolase 7TM intracellular" evidence="2">
    <location>
        <begin position="1"/>
        <end position="77"/>
    </location>
</feature>
<feature type="transmembrane region" description="Helical" evidence="1">
    <location>
        <begin position="60"/>
        <end position="78"/>
    </location>
</feature>
<proteinExistence type="predicted"/>
<protein>
    <recommendedName>
        <fullName evidence="2">Metal-dependent phosphohydrolase 7TM intracellular domain-containing protein</fullName>
    </recommendedName>
</protein>
<organism evidence="3">
    <name type="scientific">marine sediment metagenome</name>
    <dbReference type="NCBI Taxonomy" id="412755"/>
    <lineage>
        <taxon>unclassified sequences</taxon>
        <taxon>metagenomes</taxon>
        <taxon>ecological metagenomes</taxon>
    </lineage>
</organism>
<dbReference type="Pfam" id="PF07698">
    <property type="entry name" value="7TM-7TMR_HD"/>
    <property type="match status" value="1"/>
</dbReference>
<accession>X1FDL3</accession>
<gene>
    <name evidence="3" type="ORF">S03H2_02799</name>
</gene>
<evidence type="ECO:0000313" key="3">
    <source>
        <dbReference type="EMBL" id="GAH27464.1"/>
    </source>
</evidence>
<reference evidence="3" key="1">
    <citation type="journal article" date="2014" name="Front. Microbiol.">
        <title>High frequency of phylogenetically diverse reductive dehalogenase-homologous genes in deep subseafloor sedimentary metagenomes.</title>
        <authorList>
            <person name="Kawai M."/>
            <person name="Futagami T."/>
            <person name="Toyoda A."/>
            <person name="Takaki Y."/>
            <person name="Nishi S."/>
            <person name="Hori S."/>
            <person name="Arai W."/>
            <person name="Tsubouchi T."/>
            <person name="Morono Y."/>
            <person name="Uchiyama I."/>
            <person name="Ito T."/>
            <person name="Fujiyama A."/>
            <person name="Inagaki F."/>
            <person name="Takami H."/>
        </authorList>
    </citation>
    <scope>NUCLEOTIDE SEQUENCE</scope>
    <source>
        <strain evidence="3">Expedition CK06-06</strain>
    </source>
</reference>
<name>X1FDL3_9ZZZZ</name>
<sequence length="88" mass="9895">MIVTILFDSHLGIMTTLILTVFNWILTARFFNFFLVALISGVFAVYLVSKVSERQKIIKAGVLLALIIGLLVFTINIPNANIKLAFFY</sequence>
<keyword evidence="1" id="KW-0472">Membrane</keyword>
<feature type="transmembrane region" description="Helical" evidence="1">
    <location>
        <begin position="7"/>
        <end position="25"/>
    </location>
</feature>
<evidence type="ECO:0000256" key="1">
    <source>
        <dbReference type="SAM" id="Phobius"/>
    </source>
</evidence>
<keyword evidence="1" id="KW-0812">Transmembrane</keyword>